<reference evidence="1" key="1">
    <citation type="submission" date="2014-05" db="EMBL/GenBank/DDBJ databases">
        <title>Key roles for freshwater Actinobacteria revealed by deep metagenomic sequencing.</title>
        <authorList>
            <person name="Ghai R."/>
            <person name="Mizuno C.M."/>
            <person name="Picazo A."/>
            <person name="Camacho A."/>
            <person name="Rodriguez-Valera F."/>
        </authorList>
    </citation>
    <scope>NUCLEOTIDE SEQUENCE</scope>
</reference>
<dbReference type="EMBL" id="JNSK01000026">
    <property type="protein sequence ID" value="KGA18343.1"/>
    <property type="molecule type" value="Genomic_DNA"/>
</dbReference>
<proteinExistence type="predicted"/>
<dbReference type="AlphaFoldDB" id="A0A094SIU6"/>
<gene>
    <name evidence="1" type="ORF">GM50_8850</name>
</gene>
<accession>A0A094SIU6</accession>
<organism evidence="1">
    <name type="scientific">freshwater metagenome</name>
    <dbReference type="NCBI Taxonomy" id="449393"/>
    <lineage>
        <taxon>unclassified sequences</taxon>
        <taxon>metagenomes</taxon>
        <taxon>ecological metagenomes</taxon>
    </lineage>
</organism>
<protein>
    <submittedName>
        <fullName evidence="1">Uncharacterized protein</fullName>
    </submittedName>
</protein>
<name>A0A094SIU6_9ZZZZ</name>
<evidence type="ECO:0000313" key="1">
    <source>
        <dbReference type="EMBL" id="KGA18343.1"/>
    </source>
</evidence>
<comment type="caution">
    <text evidence="1">The sequence shown here is derived from an EMBL/GenBank/DDBJ whole genome shotgun (WGS) entry which is preliminary data.</text>
</comment>
<sequence length="108" mass="11690">MAPQSNRKTGQDVFDRIRNERAPLTEFSISGNGREVTLDEARSDLAKAVGAIAHTLFAKSYGPLVGTVTTTSVETILKNAESNAARAKGDAKLVVEELSARIFKEKKK</sequence>